<dbReference type="PANTHER" id="PTHR30118">
    <property type="entry name" value="HTH-TYPE TRANSCRIPTIONAL REGULATOR LEUO-RELATED"/>
    <property type="match status" value="1"/>
</dbReference>
<dbReference type="Pfam" id="PF00126">
    <property type="entry name" value="HTH_1"/>
    <property type="match status" value="1"/>
</dbReference>
<evidence type="ECO:0000256" key="3">
    <source>
        <dbReference type="ARBA" id="ARBA00023125"/>
    </source>
</evidence>
<protein>
    <submittedName>
        <fullName evidence="6">DNA-binding transcriptional LysR family regulator</fullName>
    </submittedName>
</protein>
<dbReference type="InterPro" id="IPR036388">
    <property type="entry name" value="WH-like_DNA-bd_sf"/>
</dbReference>
<feature type="domain" description="HTH lysR-type" evidence="5">
    <location>
        <begin position="6"/>
        <end position="63"/>
    </location>
</feature>
<dbReference type="Proteomes" id="UP000253083">
    <property type="component" value="Unassembled WGS sequence"/>
</dbReference>
<dbReference type="InterPro" id="IPR036390">
    <property type="entry name" value="WH_DNA-bd_sf"/>
</dbReference>
<name>A0A395JF36_9GAMM</name>
<dbReference type="InterPro" id="IPR005119">
    <property type="entry name" value="LysR_subst-bd"/>
</dbReference>
<accession>A0A395JF36</accession>
<dbReference type="InParanoid" id="A0A395JF36"/>
<proteinExistence type="inferred from homology"/>
<reference evidence="6 7" key="1">
    <citation type="submission" date="2018-06" db="EMBL/GenBank/DDBJ databases">
        <title>Genomic Encyclopedia of Type Strains, Phase IV (KMG-IV): sequencing the most valuable type-strain genomes for metagenomic binning, comparative biology and taxonomic classification.</title>
        <authorList>
            <person name="Goeker M."/>
        </authorList>
    </citation>
    <scope>NUCLEOTIDE SEQUENCE [LARGE SCALE GENOMIC DNA]</scope>
    <source>
        <strain evidence="6 7">DSM 24032</strain>
    </source>
</reference>
<dbReference type="Pfam" id="PF03466">
    <property type="entry name" value="LysR_substrate"/>
    <property type="match status" value="1"/>
</dbReference>
<evidence type="ECO:0000259" key="5">
    <source>
        <dbReference type="PROSITE" id="PS50931"/>
    </source>
</evidence>
<dbReference type="InterPro" id="IPR000847">
    <property type="entry name" value="LysR_HTH_N"/>
</dbReference>
<sequence>MRFKGLDLNLLVALDALLDEKSVTKAAQRVHLSQPAMTAALGRIRDYFDDPILKLHGKRMVPTSHALRIQNDLKRVLGSVDSLISKTALFEPSTSSRKFIITASDYVSHVVFVPLLRRLKSIAPHIQVELIPPADSTHELLSQGVIDFVCLPSQMLAPEFPSEYLFQERFVVVGCKTNPVFKNDLSEEQFYESGHVVVKLGRLRPQSVSDQSLEARKKMRDTDVLVSSFHLAPEMVVNTDRITVMHERLAKIFAERLPIAITDVPFTFPIFEEYVQYHNTRVDDPGIRWMIDQVKDTIGNHEHE</sequence>
<dbReference type="Gene3D" id="1.10.10.10">
    <property type="entry name" value="Winged helix-like DNA-binding domain superfamily/Winged helix DNA-binding domain"/>
    <property type="match status" value="1"/>
</dbReference>
<dbReference type="RefSeq" id="WP_113955889.1">
    <property type="nucleotide sequence ID" value="NZ_QNRT01000009.1"/>
</dbReference>
<dbReference type="InterPro" id="IPR050389">
    <property type="entry name" value="LysR-type_TF"/>
</dbReference>
<organism evidence="6 7">
    <name type="scientific">Arenicella xantha</name>
    <dbReference type="NCBI Taxonomy" id="644221"/>
    <lineage>
        <taxon>Bacteria</taxon>
        <taxon>Pseudomonadati</taxon>
        <taxon>Pseudomonadota</taxon>
        <taxon>Gammaproteobacteria</taxon>
        <taxon>Arenicellales</taxon>
        <taxon>Arenicellaceae</taxon>
        <taxon>Arenicella</taxon>
    </lineage>
</organism>
<keyword evidence="2" id="KW-0805">Transcription regulation</keyword>
<dbReference type="FunCoup" id="A0A395JF36">
    <property type="interactions" value="50"/>
</dbReference>
<evidence type="ECO:0000313" key="6">
    <source>
        <dbReference type="EMBL" id="RBP47168.1"/>
    </source>
</evidence>
<comment type="caution">
    <text evidence="6">The sequence shown here is derived from an EMBL/GenBank/DDBJ whole genome shotgun (WGS) entry which is preliminary data.</text>
</comment>
<keyword evidence="4" id="KW-0804">Transcription</keyword>
<dbReference type="SUPFAM" id="SSF53850">
    <property type="entry name" value="Periplasmic binding protein-like II"/>
    <property type="match status" value="1"/>
</dbReference>
<evidence type="ECO:0000256" key="2">
    <source>
        <dbReference type="ARBA" id="ARBA00023015"/>
    </source>
</evidence>
<dbReference type="PANTHER" id="PTHR30118:SF6">
    <property type="entry name" value="HTH-TYPE TRANSCRIPTIONAL REGULATOR LEUO"/>
    <property type="match status" value="1"/>
</dbReference>
<evidence type="ECO:0000256" key="4">
    <source>
        <dbReference type="ARBA" id="ARBA00023163"/>
    </source>
</evidence>
<dbReference type="Gene3D" id="3.40.190.10">
    <property type="entry name" value="Periplasmic binding protein-like II"/>
    <property type="match status" value="2"/>
</dbReference>
<dbReference type="OrthoDB" id="8720143at2"/>
<dbReference type="PROSITE" id="PS50931">
    <property type="entry name" value="HTH_LYSR"/>
    <property type="match status" value="1"/>
</dbReference>
<dbReference type="GO" id="GO:0003700">
    <property type="term" value="F:DNA-binding transcription factor activity"/>
    <property type="evidence" value="ECO:0007669"/>
    <property type="project" value="InterPro"/>
</dbReference>
<comment type="similarity">
    <text evidence="1">Belongs to the LysR transcriptional regulatory family.</text>
</comment>
<keyword evidence="7" id="KW-1185">Reference proteome</keyword>
<keyword evidence="3 6" id="KW-0238">DNA-binding</keyword>
<evidence type="ECO:0000313" key="7">
    <source>
        <dbReference type="Proteomes" id="UP000253083"/>
    </source>
</evidence>
<gene>
    <name evidence="6" type="ORF">DFR28_10940</name>
</gene>
<dbReference type="GO" id="GO:0003677">
    <property type="term" value="F:DNA binding"/>
    <property type="evidence" value="ECO:0007669"/>
    <property type="project" value="UniProtKB-KW"/>
</dbReference>
<dbReference type="EMBL" id="QNRT01000009">
    <property type="protein sequence ID" value="RBP47168.1"/>
    <property type="molecule type" value="Genomic_DNA"/>
</dbReference>
<evidence type="ECO:0000256" key="1">
    <source>
        <dbReference type="ARBA" id="ARBA00009437"/>
    </source>
</evidence>
<dbReference type="SUPFAM" id="SSF46785">
    <property type="entry name" value="Winged helix' DNA-binding domain"/>
    <property type="match status" value="1"/>
</dbReference>
<dbReference type="AlphaFoldDB" id="A0A395JF36"/>